<dbReference type="KEGG" id="ati:AL072_14720"/>
<dbReference type="Proteomes" id="UP000069935">
    <property type="component" value="Chromosome 2"/>
</dbReference>
<dbReference type="InterPro" id="IPR017748">
    <property type="entry name" value="TagF"/>
</dbReference>
<dbReference type="PROSITE" id="PS51257">
    <property type="entry name" value="PROKAR_LIPOPROTEIN"/>
    <property type="match status" value="1"/>
</dbReference>
<dbReference type="Gene3D" id="3.40.1730.10">
    <property type="entry name" value="pa0076 domain"/>
    <property type="match status" value="1"/>
</dbReference>
<dbReference type="AlphaFoldDB" id="A0AAC8ZUH3"/>
<dbReference type="EMBL" id="CP012402">
    <property type="protein sequence ID" value="ALG72370.1"/>
    <property type="molecule type" value="Genomic_DNA"/>
</dbReference>
<accession>A0AAC8ZUH3</accession>
<proteinExistence type="predicted"/>
<organism evidence="1 2">
    <name type="scientific">Azospirillum thiophilum</name>
    <dbReference type="NCBI Taxonomy" id="528244"/>
    <lineage>
        <taxon>Bacteria</taxon>
        <taxon>Pseudomonadati</taxon>
        <taxon>Pseudomonadota</taxon>
        <taxon>Alphaproteobacteria</taxon>
        <taxon>Rhodospirillales</taxon>
        <taxon>Azospirillaceae</taxon>
        <taxon>Azospirillum</taxon>
    </lineage>
</organism>
<dbReference type="PIRSF" id="PIRSF029287">
    <property type="entry name" value="UCP029287"/>
    <property type="match status" value="1"/>
</dbReference>
<evidence type="ECO:0008006" key="3">
    <source>
        <dbReference type="Google" id="ProtNLM"/>
    </source>
</evidence>
<dbReference type="InterPro" id="IPR038225">
    <property type="entry name" value="TagF_sf"/>
</dbReference>
<sequence length="209" mass="21288">MRQPAAGPAVAGIAGCFGKVPARGDFLLRGLPRAFADPWHDWLLDGLQASRAALADVWLDRYLNAPIWRFALEAGVCGPQAAAGVMMSSVDKAGRHFPLTLVALLAPGLSVDGSAAGAATDSAWFDAAEELALSALTHTLDVEAFVGSVAALSAPQAAARETVDAQTAAGSRWWTLGGEGVAEQGFAAAGLPAAASFAGFLTGRTAEEA</sequence>
<reference evidence="2" key="1">
    <citation type="submission" date="2015-08" db="EMBL/GenBank/DDBJ databases">
        <title>Complete Genome Sequence of Azospirillum thiophilum BV-S.</title>
        <authorList>
            <person name="Fomenkov A."/>
            <person name="Vincze T."/>
            <person name="Grabovich M."/>
            <person name="Dubinina G."/>
            <person name="Orlova M."/>
            <person name="Belousova E."/>
            <person name="Roberts R.J."/>
        </authorList>
    </citation>
    <scope>NUCLEOTIDE SEQUENCE [LARGE SCALE GENOMIC DNA]</scope>
    <source>
        <strain evidence="2">BV-S</strain>
    </source>
</reference>
<evidence type="ECO:0000313" key="2">
    <source>
        <dbReference type="Proteomes" id="UP000069935"/>
    </source>
</evidence>
<dbReference type="RefSeq" id="WP_045586112.1">
    <property type="nucleotide sequence ID" value="NZ_CP012402.1"/>
</dbReference>
<dbReference type="Pfam" id="PF09867">
    <property type="entry name" value="TagF_N"/>
    <property type="match status" value="1"/>
</dbReference>
<reference evidence="1 2" key="2">
    <citation type="journal article" date="2016" name="Genome Announc.">
        <title>Complete Genome Sequence of a Strain of Azospirillum thiophilum Isolated from a Sulfide Spring.</title>
        <authorList>
            <person name="Fomenkov A."/>
            <person name="Vincze T."/>
            <person name="Grabovich M."/>
            <person name="Anton B.P."/>
            <person name="Dubinina G."/>
            <person name="Orlova M."/>
            <person name="Belousova E."/>
            <person name="Roberts R.J."/>
        </authorList>
    </citation>
    <scope>NUCLEOTIDE SEQUENCE [LARGE SCALE GENOMIC DNA]</scope>
    <source>
        <strain evidence="1 2">BV-S</strain>
    </source>
</reference>
<gene>
    <name evidence="1" type="ORF">AL072_14720</name>
</gene>
<evidence type="ECO:0000313" key="1">
    <source>
        <dbReference type="EMBL" id="ALG72370.1"/>
    </source>
</evidence>
<protein>
    <recommendedName>
        <fullName evidence="3">Type VI secretion system protein ImpM</fullName>
    </recommendedName>
</protein>
<name>A0AAC8ZUH3_9PROT</name>
<dbReference type="NCBIfam" id="TIGR03373">
    <property type="entry name" value="VI_minor_4"/>
    <property type="match status" value="1"/>
</dbReference>
<keyword evidence="2" id="KW-1185">Reference proteome</keyword>